<feature type="region of interest" description="Disordered" evidence="7">
    <location>
        <begin position="1"/>
        <end position="44"/>
    </location>
</feature>
<name>A0ABR2VY11_9FUNG</name>
<accession>A0ABR2VY11</accession>
<evidence type="ECO:0000256" key="2">
    <source>
        <dbReference type="ARBA" id="ARBA00009423"/>
    </source>
</evidence>
<evidence type="ECO:0000256" key="5">
    <source>
        <dbReference type="ARBA" id="ARBA00023212"/>
    </source>
</evidence>
<feature type="compositionally biased region" description="Polar residues" evidence="7">
    <location>
        <begin position="1"/>
        <end position="11"/>
    </location>
</feature>
<comment type="similarity">
    <text evidence="2">Belongs to the TACC family.</text>
</comment>
<evidence type="ECO:0000256" key="3">
    <source>
        <dbReference type="ARBA" id="ARBA00022490"/>
    </source>
</evidence>
<comment type="caution">
    <text evidence="9">The sequence shown here is derived from an EMBL/GenBank/DDBJ whole genome shotgun (WGS) entry which is preliminary data.</text>
</comment>
<feature type="coiled-coil region" evidence="6">
    <location>
        <begin position="106"/>
        <end position="192"/>
    </location>
</feature>
<dbReference type="InterPro" id="IPR007707">
    <property type="entry name" value="TACC_C"/>
</dbReference>
<dbReference type="Proteomes" id="UP001479436">
    <property type="component" value="Unassembled WGS sequence"/>
</dbReference>
<keyword evidence="10" id="KW-1185">Reference proteome</keyword>
<gene>
    <name evidence="9" type="ORF">K7432_009102</name>
</gene>
<evidence type="ECO:0000313" key="10">
    <source>
        <dbReference type="Proteomes" id="UP001479436"/>
    </source>
</evidence>
<evidence type="ECO:0000259" key="8">
    <source>
        <dbReference type="Pfam" id="PF05010"/>
    </source>
</evidence>
<feature type="coiled-coil region" evidence="6">
    <location>
        <begin position="260"/>
        <end position="287"/>
    </location>
</feature>
<evidence type="ECO:0000256" key="4">
    <source>
        <dbReference type="ARBA" id="ARBA00023054"/>
    </source>
</evidence>
<keyword evidence="4 6" id="KW-0175">Coiled coil</keyword>
<protein>
    <recommendedName>
        <fullName evidence="8">Transforming acidic coiled-coil-containing protein C-terminal domain-containing protein</fullName>
    </recommendedName>
</protein>
<keyword evidence="3" id="KW-0963">Cytoplasm</keyword>
<evidence type="ECO:0000256" key="6">
    <source>
        <dbReference type="SAM" id="Coils"/>
    </source>
</evidence>
<keyword evidence="5" id="KW-0206">Cytoskeleton</keyword>
<dbReference type="EMBL" id="JASJQH010007416">
    <property type="protein sequence ID" value="KAK9709324.1"/>
    <property type="molecule type" value="Genomic_DNA"/>
</dbReference>
<feature type="domain" description="Transforming acidic coiled-coil-containing protein C-terminal" evidence="8">
    <location>
        <begin position="172"/>
        <end position="339"/>
    </location>
</feature>
<evidence type="ECO:0000313" key="9">
    <source>
        <dbReference type="EMBL" id="KAK9709324.1"/>
    </source>
</evidence>
<proteinExistence type="inferred from homology"/>
<reference evidence="9 10" key="1">
    <citation type="submission" date="2023-04" db="EMBL/GenBank/DDBJ databases">
        <title>Genome of Basidiobolus ranarum AG-B5.</title>
        <authorList>
            <person name="Stajich J.E."/>
            <person name="Carter-House D."/>
            <person name="Gryganskyi A."/>
        </authorList>
    </citation>
    <scope>NUCLEOTIDE SEQUENCE [LARGE SCALE GENOMIC DNA]</scope>
    <source>
        <strain evidence="9 10">AG-B5</strain>
    </source>
</reference>
<comment type="subcellular location">
    <subcellularLocation>
        <location evidence="1">Cytoplasm</location>
        <location evidence="1">Cytoskeleton</location>
    </subcellularLocation>
</comment>
<dbReference type="Pfam" id="PF05010">
    <property type="entry name" value="TACC_C"/>
    <property type="match status" value="1"/>
</dbReference>
<evidence type="ECO:0000256" key="1">
    <source>
        <dbReference type="ARBA" id="ARBA00004245"/>
    </source>
</evidence>
<sequence length="379" mass="44293">MLVGGKSTSQDEQMDRYQSEEDFPTSTKRPRLASKNDTPARRRISDNWLISWDTPSASNNTPKVARVTANSTQTKACLLDSSDAYDPANEPTYTELEVEQIKKTFDEQVEQELEYLRAELEEANRAREEFEDRMIRTTEEAESIREEILQITEGTVEGDSSIEIDEALEQEIDSLERELRLRDQEAELWDQEIATYASEERKIKVEVEEKAEVRQSLEFEMSDKKEKYEADLTISTMEIDVLKESLQDTQKETDRIRKIFSQLKERYDKLKKDYESTRRNEESLANMIRRLQTDVHTSEERVSILKNHRSQLSGEADRRIAQERSKYQSDIMDYKAQLQATLEEAIQMKDGFDNMISQLSLINERMDDDDMDMSTSYTS</sequence>
<organism evidence="9 10">
    <name type="scientific">Basidiobolus ranarum</name>
    <dbReference type="NCBI Taxonomy" id="34480"/>
    <lineage>
        <taxon>Eukaryota</taxon>
        <taxon>Fungi</taxon>
        <taxon>Fungi incertae sedis</taxon>
        <taxon>Zoopagomycota</taxon>
        <taxon>Entomophthoromycotina</taxon>
        <taxon>Basidiobolomycetes</taxon>
        <taxon>Basidiobolales</taxon>
        <taxon>Basidiobolaceae</taxon>
        <taxon>Basidiobolus</taxon>
    </lineage>
</organism>
<evidence type="ECO:0000256" key="7">
    <source>
        <dbReference type="SAM" id="MobiDB-lite"/>
    </source>
</evidence>